<dbReference type="InterPro" id="IPR040198">
    <property type="entry name" value="Fido_containing"/>
</dbReference>
<dbReference type="InterPro" id="IPR036597">
    <property type="entry name" value="Fido-like_dom_sf"/>
</dbReference>
<dbReference type="PROSITE" id="PS51459">
    <property type="entry name" value="FIDO"/>
    <property type="match status" value="1"/>
</dbReference>
<keyword evidence="2" id="KW-0547">Nucleotide-binding</keyword>
<dbReference type="KEGG" id="amur:ADH66_16835"/>
<reference evidence="4" key="1">
    <citation type="journal article" date="2017" name="Genome Announc.">
        <title>High-Quality Whole-Genome Sequences of the Oligo-Mouse-Microbiota Bacterial Community.</title>
        <authorList>
            <person name="Garzetti D."/>
            <person name="Brugiroux S."/>
            <person name="Bunk B."/>
            <person name="Pukall R."/>
            <person name="McCoy K.D."/>
            <person name="Macpherson A.J."/>
            <person name="Stecher B."/>
        </authorList>
    </citation>
    <scope>NUCLEOTIDE SEQUENCE</scope>
    <source>
        <strain evidence="4">KB18</strain>
    </source>
</reference>
<dbReference type="PANTHER" id="PTHR13504">
    <property type="entry name" value="FIDO DOMAIN-CONTAINING PROTEIN DDB_G0283145"/>
    <property type="match status" value="1"/>
</dbReference>
<keyword evidence="6" id="KW-1185">Reference proteome</keyword>
<dbReference type="InterPro" id="IPR003812">
    <property type="entry name" value="Fido"/>
</dbReference>
<dbReference type="AlphaFoldDB" id="A0A1Z2XUT0"/>
<name>A0A1Z2XUT0_9FIRM</name>
<dbReference type="SUPFAM" id="SSF140931">
    <property type="entry name" value="Fic-like"/>
    <property type="match status" value="1"/>
</dbReference>
<evidence type="ECO:0000313" key="7">
    <source>
        <dbReference type="Proteomes" id="UP000596035"/>
    </source>
</evidence>
<feature type="binding site" evidence="2">
    <location>
        <begin position="180"/>
        <end position="187"/>
    </location>
    <ligand>
        <name>ATP</name>
        <dbReference type="ChEBI" id="CHEBI:30616"/>
    </ligand>
</feature>
<dbReference type="Proteomes" id="UP000196710">
    <property type="component" value="Chromosome"/>
</dbReference>
<evidence type="ECO:0000313" key="5">
    <source>
        <dbReference type="EMBL" id="QQR31455.1"/>
    </source>
</evidence>
<dbReference type="Proteomes" id="UP000596035">
    <property type="component" value="Chromosome"/>
</dbReference>
<dbReference type="PANTHER" id="PTHR13504:SF38">
    <property type="entry name" value="FIDO DOMAIN-CONTAINING PROTEIN"/>
    <property type="match status" value="1"/>
</dbReference>
<gene>
    <name evidence="4" type="ORF">ADH66_16835</name>
    <name evidence="5" type="ORF">I5Q82_07230</name>
</gene>
<feature type="active site" evidence="1">
    <location>
        <position position="176"/>
    </location>
</feature>
<dbReference type="EMBL" id="CP065321">
    <property type="protein sequence ID" value="QQR31455.1"/>
    <property type="molecule type" value="Genomic_DNA"/>
</dbReference>
<evidence type="ECO:0000259" key="3">
    <source>
        <dbReference type="PROSITE" id="PS51459"/>
    </source>
</evidence>
<evidence type="ECO:0000256" key="1">
    <source>
        <dbReference type="PIRSR" id="PIRSR640198-1"/>
    </source>
</evidence>
<reference evidence="5 7" key="3">
    <citation type="submission" date="2020-11" db="EMBL/GenBank/DDBJ databases">
        <title>Closed and high quality bacterial genomes of the OMM12 community.</title>
        <authorList>
            <person name="Marbouty M."/>
            <person name="Lamy-Besnier Q."/>
            <person name="Debarbieux L."/>
            <person name="Koszul R."/>
        </authorList>
    </citation>
    <scope>NUCLEOTIDE SEQUENCE [LARGE SCALE GENOMIC DNA]</scope>
    <source>
        <strain evidence="5 7">KB18</strain>
    </source>
</reference>
<dbReference type="Gene3D" id="1.10.3290.10">
    <property type="entry name" value="Fido-like domain"/>
    <property type="match status" value="1"/>
</dbReference>
<reference evidence="6" key="2">
    <citation type="submission" date="2017-05" db="EMBL/GenBank/DDBJ databases">
        <title>Improved OligoMM genomes.</title>
        <authorList>
            <person name="Garzetti D."/>
        </authorList>
    </citation>
    <scope>NUCLEOTIDE SEQUENCE [LARGE SCALE GENOMIC DNA]</scope>
    <source>
        <strain evidence="6">KB18</strain>
    </source>
</reference>
<dbReference type="EMBL" id="CP021422">
    <property type="protein sequence ID" value="ASB42180.1"/>
    <property type="molecule type" value="Genomic_DNA"/>
</dbReference>
<dbReference type="GO" id="GO:0005524">
    <property type="term" value="F:ATP binding"/>
    <property type="evidence" value="ECO:0007669"/>
    <property type="project" value="UniProtKB-KW"/>
</dbReference>
<organism evidence="5 7">
    <name type="scientific">Acutalibacter muris</name>
    <dbReference type="NCBI Taxonomy" id="1796620"/>
    <lineage>
        <taxon>Bacteria</taxon>
        <taxon>Bacillati</taxon>
        <taxon>Bacillota</taxon>
        <taxon>Clostridia</taxon>
        <taxon>Eubacteriales</taxon>
        <taxon>Acutalibacteraceae</taxon>
        <taxon>Acutalibacter</taxon>
    </lineage>
</organism>
<dbReference type="RefSeq" id="WP_066538450.1">
    <property type="nucleotide sequence ID" value="NZ_CP021422.1"/>
</dbReference>
<sequence>MSNYEKAVRLWQKKNIQTDAELSETLNGHSIAFAYHSGKIENERVTYHDTREIFEHDGVTGYTGDLRTLFEIRNAKEAYELFLCAFRDRRPLDESLILEFQFQLTNNTYDTRRWQLGERPGEYKKHDYVTGKNEIGATPEDVPEEMAELLDELQEVKSEKILTAAAYFHAKFENIHPFADGNGRTGRLAMNYLLVLHEHPPITVHEEDRKGYFEALEAWDERQELEPLACFLRWQTEKTWEKQISRAKKLL</sequence>
<proteinExistence type="predicted"/>
<protein>
    <submittedName>
        <fullName evidence="4">Cell filamentation protein Fic</fullName>
    </submittedName>
    <submittedName>
        <fullName evidence="5">Fic family protein</fullName>
    </submittedName>
</protein>
<keyword evidence="2" id="KW-0067">ATP-binding</keyword>
<evidence type="ECO:0000313" key="4">
    <source>
        <dbReference type="EMBL" id="ASB42180.1"/>
    </source>
</evidence>
<dbReference type="Pfam" id="PF02661">
    <property type="entry name" value="Fic"/>
    <property type="match status" value="1"/>
</dbReference>
<feature type="domain" description="Fido" evidence="3">
    <location>
        <begin position="92"/>
        <end position="234"/>
    </location>
</feature>
<evidence type="ECO:0000313" key="6">
    <source>
        <dbReference type="Proteomes" id="UP000196710"/>
    </source>
</evidence>
<accession>A0A1Z2XUT0</accession>
<evidence type="ECO:0000256" key="2">
    <source>
        <dbReference type="PIRSR" id="PIRSR640198-2"/>
    </source>
</evidence>